<dbReference type="EMBL" id="FXUV02000019">
    <property type="protein sequence ID" value="SNB65489.1"/>
    <property type="molecule type" value="Genomic_DNA"/>
</dbReference>
<reference evidence="4 5" key="2">
    <citation type="submission" date="2017-06" db="EMBL/GenBank/DDBJ databases">
        <authorList>
            <person name="Kim H.J."/>
            <person name="Triplett B.A."/>
        </authorList>
    </citation>
    <scope>NUCLEOTIDE SEQUENCE [LARGE SCALE GENOMIC DNA]</scope>
    <source>
        <strain evidence="4">Kingella_eburonensis</strain>
    </source>
</reference>
<evidence type="ECO:0000256" key="1">
    <source>
        <dbReference type="ARBA" id="ARBA00022737"/>
    </source>
</evidence>
<dbReference type="Pfam" id="PF13174">
    <property type="entry name" value="TPR_6"/>
    <property type="match status" value="1"/>
</dbReference>
<dbReference type="InterPro" id="IPR051685">
    <property type="entry name" value="Ycf3/AcsC/BcsC/TPR_MFPF"/>
</dbReference>
<dbReference type="CDD" id="cd00761">
    <property type="entry name" value="Glyco_tranf_GTA_type"/>
    <property type="match status" value="1"/>
</dbReference>
<dbReference type="Proteomes" id="UP000215450">
    <property type="component" value="Unassembled WGS sequence"/>
</dbReference>
<dbReference type="AlphaFoldDB" id="A0A238HER9"/>
<dbReference type="PANTHER" id="PTHR44943">
    <property type="entry name" value="CELLULOSE SYNTHASE OPERON PROTEIN C"/>
    <property type="match status" value="1"/>
</dbReference>
<dbReference type="InterPro" id="IPR019734">
    <property type="entry name" value="TPR_rpt"/>
</dbReference>
<dbReference type="Pfam" id="PF14559">
    <property type="entry name" value="TPR_19"/>
    <property type="match status" value="1"/>
</dbReference>
<dbReference type="PANTHER" id="PTHR44943:SF8">
    <property type="entry name" value="TPR REPEAT-CONTAINING PROTEIN MJ0263"/>
    <property type="match status" value="1"/>
</dbReference>
<reference evidence="3" key="1">
    <citation type="submission" date="2017-05" db="EMBL/GenBank/DDBJ databases">
        <authorList>
            <person name="Song R."/>
            <person name="Chenine A.L."/>
            <person name="Ruprecht R.M."/>
        </authorList>
    </citation>
    <scope>NUCLEOTIDE SEQUENCE</scope>
    <source>
        <strain evidence="3">Kingella_eburonensis</strain>
    </source>
</reference>
<name>A0A238HER9_9NEIS</name>
<evidence type="ECO:0000313" key="3">
    <source>
        <dbReference type="EMBL" id="SMQ12223.1"/>
    </source>
</evidence>
<accession>A0A238HER9</accession>
<organism evidence="3">
    <name type="scientific">Kingella negevensis</name>
    <dbReference type="NCBI Taxonomy" id="1522312"/>
    <lineage>
        <taxon>Bacteria</taxon>
        <taxon>Pseudomonadati</taxon>
        <taxon>Pseudomonadota</taxon>
        <taxon>Betaproteobacteria</taxon>
        <taxon>Neisseriales</taxon>
        <taxon>Neisseriaceae</taxon>
        <taxon>Kingella</taxon>
    </lineage>
</organism>
<protein>
    <submittedName>
        <fullName evidence="3">Tetratricopeptide repeat protein</fullName>
    </submittedName>
</protein>
<keyword evidence="2" id="KW-0802">TPR repeat</keyword>
<dbReference type="SUPFAM" id="SSF53448">
    <property type="entry name" value="Nucleotide-diphospho-sugar transferases"/>
    <property type="match status" value="1"/>
</dbReference>
<dbReference type="STRING" id="1522312.GCA_900177895_00023"/>
<dbReference type="RefSeq" id="WP_095062426.1">
    <property type="nucleotide sequence ID" value="NZ_FXUV02000019.1"/>
</dbReference>
<dbReference type="EMBL" id="FXUV01000017">
    <property type="protein sequence ID" value="SMQ12223.1"/>
    <property type="molecule type" value="Genomic_DNA"/>
</dbReference>
<dbReference type="Pfam" id="PF13704">
    <property type="entry name" value="Glyco_tranf_2_4"/>
    <property type="match status" value="1"/>
</dbReference>
<keyword evidence="1" id="KW-0677">Repeat</keyword>
<dbReference type="SMART" id="SM00028">
    <property type="entry name" value="TPR"/>
    <property type="match status" value="6"/>
</dbReference>
<proteinExistence type="predicted"/>
<dbReference type="SUPFAM" id="SSF48452">
    <property type="entry name" value="TPR-like"/>
    <property type="match status" value="2"/>
</dbReference>
<dbReference type="InterPro" id="IPR029044">
    <property type="entry name" value="Nucleotide-diphossugar_trans"/>
</dbReference>
<evidence type="ECO:0000256" key="2">
    <source>
        <dbReference type="ARBA" id="ARBA00022803"/>
    </source>
</evidence>
<dbReference type="OrthoDB" id="5354021at2"/>
<evidence type="ECO:0000313" key="4">
    <source>
        <dbReference type="EMBL" id="SNB65489.1"/>
    </source>
</evidence>
<sequence>MNTFEQFSQSYANQKWQDCLAAVPAVLETFDDLPDADKIQFYASWGQALRYTKQHEQAAEKFEWLCQHFPNAPEGLDGLSNIARDLKDWQKSVEYALQYQQKFPEHWEGCWWLGHAYKNLQQFEQADYWFLQLIERFPEKYQGIEGLVNVAEVQQNWQEMENRTRVFQQHFPDMWQSLFWFGVAAKNLGRLADAERYFSELVEKRPNLSKVWEELVLLAKEQCDWVLMAKRAEAFKQRFPKMWQGYWWLGLSQKECYQYDTARAEFETLQKQFPKQSQGWQGMVDLAKHQNNDELAFQAASDFTAKFPNMWQGYWWQGQACIRLYRYEQALSFFTQLQQNFPDAHQGYEGVVNIAQHMQDWQTVVGLSQSFQHRFPKMYQGYWWQGQAHTQLAQYTQAQSVFLSLKVNFPQDYHYMSGLINIMTVKNDWQTALRVSKRVTELFPNHLPFYRSVGYALLAQGQMREAEDYFVDLAKQFPNEFMPIIGLADVHSKSLQHAKAISVLQHGLLKFPHSEPIAQNLVREHLAQNEIDEAVTVFENYIASPLSAKNQLIWADIVRAKQGNLAWIEKLADLHQQFPFDWDIALNYINHATVHIAFDDVDSPHQPEKMLRLMESLAQQQPFNQRIRLNLIRLYVKFGKNVEALKLIGQLPHQHASSQYLRLYAWEAHEQQNLELEWKLWQEIITKEHFPELLPKGNELLYRSLKKLQLNKYDLPLFALARNEMLRLPDFLNHYRKLGITHFIFVDNGSTDGSLEYLLKQKDCYVFWTKDSFRAAGFGMAWINCLMEKYLADGQWCIQPDIDELLVYPHSETHALPYIIQYLEQEKMEGMGSYMLDMYPKNLEQQLAYQSGNSMLATAPYFYNNYHFYQQMTCPYTFPSGGIFTHFNISPISFIKTGVFKYKKGFKFLRSTHQSTPIKIANVSSVYLHFKMLGDFQAKAVDETKRKEHGRGGAMYQRYVDMYQTIEAEHMDLSQLDKSVLYQNSEQLVALGLLKTSANWEQFVANHKGAA</sequence>
<dbReference type="Pfam" id="PF13181">
    <property type="entry name" value="TPR_8"/>
    <property type="match status" value="1"/>
</dbReference>
<dbReference type="Gene3D" id="1.25.40.10">
    <property type="entry name" value="Tetratricopeptide repeat domain"/>
    <property type="match status" value="2"/>
</dbReference>
<keyword evidence="5" id="KW-1185">Reference proteome</keyword>
<evidence type="ECO:0000313" key="5">
    <source>
        <dbReference type="Proteomes" id="UP000215450"/>
    </source>
</evidence>
<dbReference type="SUPFAM" id="SSF81901">
    <property type="entry name" value="HCP-like"/>
    <property type="match status" value="1"/>
</dbReference>
<gene>
    <name evidence="4" type="ORF">KEBURONENSIS_01133</name>
    <name evidence="3" type="ORF">KEBURONENSIS_01234</name>
</gene>
<dbReference type="InterPro" id="IPR011990">
    <property type="entry name" value="TPR-like_helical_dom_sf"/>
</dbReference>